<gene>
    <name evidence="5 8" type="primary">truB</name>
    <name evidence="8" type="ORF">FGL85_09175</name>
    <name evidence="7" type="ORF">P1N92_04735</name>
</gene>
<comment type="similarity">
    <text evidence="2 5">Belongs to the pseudouridine synthase TruB family. Type 1 subfamily.</text>
</comment>
<comment type="catalytic activity">
    <reaction evidence="1 5">
        <text>uridine(55) in tRNA = pseudouridine(55) in tRNA</text>
        <dbReference type="Rhea" id="RHEA:42532"/>
        <dbReference type="Rhea" id="RHEA-COMP:10101"/>
        <dbReference type="Rhea" id="RHEA-COMP:10102"/>
        <dbReference type="ChEBI" id="CHEBI:65314"/>
        <dbReference type="ChEBI" id="CHEBI:65315"/>
        <dbReference type="EC" id="5.4.99.25"/>
    </reaction>
</comment>
<name>A0A5B8T110_LEUPS</name>
<dbReference type="PANTHER" id="PTHR13767">
    <property type="entry name" value="TRNA-PSEUDOURIDINE SYNTHASE"/>
    <property type="match status" value="1"/>
</dbReference>
<keyword evidence="10" id="KW-1185">Reference proteome</keyword>
<evidence type="ECO:0000313" key="8">
    <source>
        <dbReference type="EMBL" id="QEA42656.1"/>
    </source>
</evidence>
<evidence type="ECO:0000256" key="4">
    <source>
        <dbReference type="ARBA" id="ARBA00023235"/>
    </source>
</evidence>
<evidence type="ECO:0000313" key="9">
    <source>
        <dbReference type="Proteomes" id="UP000321296"/>
    </source>
</evidence>
<evidence type="ECO:0000313" key="7">
    <source>
        <dbReference type="EMBL" id="MDG9733426.1"/>
    </source>
</evidence>
<evidence type="ECO:0000313" key="10">
    <source>
        <dbReference type="Proteomes" id="UP001529201"/>
    </source>
</evidence>
<dbReference type="GO" id="GO:0003723">
    <property type="term" value="F:RNA binding"/>
    <property type="evidence" value="ECO:0007669"/>
    <property type="project" value="InterPro"/>
</dbReference>
<dbReference type="NCBIfam" id="TIGR00431">
    <property type="entry name" value="TruB"/>
    <property type="match status" value="1"/>
</dbReference>
<proteinExistence type="inferred from homology"/>
<dbReference type="Proteomes" id="UP001529201">
    <property type="component" value="Unassembled WGS sequence"/>
</dbReference>
<keyword evidence="3 5" id="KW-0819">tRNA processing</keyword>
<protein>
    <recommendedName>
        <fullName evidence="5">tRNA pseudouridine synthase B</fullName>
        <ecNumber evidence="5">5.4.99.25</ecNumber>
    </recommendedName>
    <alternativeName>
        <fullName evidence="5">tRNA pseudouridine(55) synthase</fullName>
        <shortName evidence="5">Psi55 synthase</shortName>
    </alternativeName>
    <alternativeName>
        <fullName evidence="5">tRNA pseudouridylate synthase</fullName>
    </alternativeName>
    <alternativeName>
        <fullName evidence="5">tRNA-uridine isomerase</fullName>
    </alternativeName>
</protein>
<dbReference type="KEGG" id="lpse:FGL85_09175"/>
<evidence type="ECO:0000256" key="3">
    <source>
        <dbReference type="ARBA" id="ARBA00022694"/>
    </source>
</evidence>
<dbReference type="GO" id="GO:0160148">
    <property type="term" value="F:tRNA pseudouridine(55) synthase activity"/>
    <property type="evidence" value="ECO:0007669"/>
    <property type="project" value="UniProtKB-EC"/>
</dbReference>
<dbReference type="EMBL" id="JARGDN010000004">
    <property type="protein sequence ID" value="MDG9733426.1"/>
    <property type="molecule type" value="Genomic_DNA"/>
</dbReference>
<feature type="domain" description="Pseudouridine synthase II N-terminal" evidence="6">
    <location>
        <begin position="29"/>
        <end position="183"/>
    </location>
</feature>
<dbReference type="SUPFAM" id="SSF55120">
    <property type="entry name" value="Pseudouridine synthase"/>
    <property type="match status" value="1"/>
</dbReference>
<reference evidence="8 9" key="1">
    <citation type="submission" date="2019-06" db="EMBL/GenBank/DDBJ databases">
        <title>Genome analyses of bacteria isolated from kimchi.</title>
        <authorList>
            <person name="Lee S."/>
            <person name="Ahn S."/>
            <person name="Roh S."/>
        </authorList>
    </citation>
    <scope>NUCLEOTIDE SEQUENCE [LARGE SCALE GENOMIC DNA]</scope>
    <source>
        <strain evidence="8 9">CBA3630</strain>
    </source>
</reference>
<dbReference type="PANTHER" id="PTHR13767:SF2">
    <property type="entry name" value="PSEUDOURIDYLATE SYNTHASE TRUB1"/>
    <property type="match status" value="1"/>
</dbReference>
<feature type="active site" description="Nucleophile" evidence="5">
    <location>
        <position position="44"/>
    </location>
</feature>
<dbReference type="GO" id="GO:1990481">
    <property type="term" value="P:mRNA pseudouridine synthesis"/>
    <property type="evidence" value="ECO:0007669"/>
    <property type="project" value="TreeGrafter"/>
</dbReference>
<dbReference type="InterPro" id="IPR020103">
    <property type="entry name" value="PsdUridine_synth_cat_dom_sf"/>
</dbReference>
<evidence type="ECO:0000256" key="2">
    <source>
        <dbReference type="ARBA" id="ARBA00005642"/>
    </source>
</evidence>
<dbReference type="EC" id="5.4.99.25" evidence="5"/>
<dbReference type="RefSeq" id="WP_010295210.1">
    <property type="nucleotide sequence ID" value="NZ_CP042383.1"/>
</dbReference>
<dbReference type="InterPro" id="IPR014780">
    <property type="entry name" value="tRNA_psdUridine_synth_TruB"/>
</dbReference>
<dbReference type="AlphaFoldDB" id="A0A5B8T110"/>
<evidence type="ECO:0000259" key="6">
    <source>
        <dbReference type="Pfam" id="PF01509"/>
    </source>
</evidence>
<dbReference type="GO" id="GO:0031119">
    <property type="term" value="P:tRNA pseudouridine synthesis"/>
    <property type="evidence" value="ECO:0007669"/>
    <property type="project" value="UniProtKB-UniRule"/>
</dbReference>
<dbReference type="CDD" id="cd02573">
    <property type="entry name" value="PseudoU_synth_EcTruB"/>
    <property type="match status" value="1"/>
</dbReference>
<organism evidence="8 9">
    <name type="scientific">Leuconostoc pseudomesenteroides</name>
    <dbReference type="NCBI Taxonomy" id="33968"/>
    <lineage>
        <taxon>Bacteria</taxon>
        <taxon>Bacillati</taxon>
        <taxon>Bacillota</taxon>
        <taxon>Bacilli</taxon>
        <taxon>Lactobacillales</taxon>
        <taxon>Lactobacillaceae</taxon>
        <taxon>Leuconostoc</taxon>
    </lineage>
</organism>
<dbReference type="Gene3D" id="3.30.2350.10">
    <property type="entry name" value="Pseudouridine synthase"/>
    <property type="match status" value="1"/>
</dbReference>
<evidence type="ECO:0000256" key="1">
    <source>
        <dbReference type="ARBA" id="ARBA00000385"/>
    </source>
</evidence>
<comment type="function">
    <text evidence="5">Responsible for synthesis of pseudouridine from uracil-55 in the psi GC loop of transfer RNAs.</text>
</comment>
<dbReference type="GeneID" id="64345027"/>
<dbReference type="InterPro" id="IPR002501">
    <property type="entry name" value="PsdUridine_synth_N"/>
</dbReference>
<keyword evidence="4 5" id="KW-0413">Isomerase</keyword>
<accession>A0A5B8T110</accession>
<dbReference type="EMBL" id="CP042383">
    <property type="protein sequence ID" value="QEA42656.1"/>
    <property type="molecule type" value="Genomic_DNA"/>
</dbReference>
<dbReference type="HAMAP" id="MF_01080">
    <property type="entry name" value="TruB_bact"/>
    <property type="match status" value="1"/>
</dbReference>
<dbReference type="Pfam" id="PF01509">
    <property type="entry name" value="TruB_N"/>
    <property type="match status" value="1"/>
</dbReference>
<dbReference type="Proteomes" id="UP000321296">
    <property type="component" value="Chromosome"/>
</dbReference>
<reference evidence="7 10" key="2">
    <citation type="submission" date="2023-02" db="EMBL/GenBank/DDBJ databases">
        <title>Antimicrobial susceptibility testing and tentative epidemiological cut-off values for Lactobacillaceae family species intended for ingestion.</title>
        <authorList>
            <person name="Noehr-Meldgaard K."/>
            <person name="Struve C."/>
            <person name="Ingmer H."/>
            <person name="Koza A."/>
            <person name="Al-Nakeeb K."/>
            <person name="Agersoe Y."/>
        </authorList>
    </citation>
    <scope>NUCLEOTIDE SEQUENCE [LARGE SCALE GENOMIC DNA]</scope>
    <source>
        <strain evidence="7 10">DSM 20193</strain>
    </source>
</reference>
<evidence type="ECO:0000256" key="5">
    <source>
        <dbReference type="HAMAP-Rule" id="MF_01080"/>
    </source>
</evidence>
<sequence>MTNKQMIDGVLIVNKPRGVTSFDVVRQVRRMFGQKKVGHAGTLDPSVAGVLVVALGKATKLIDELQTRPKRYVGEITLGFATETEDLDGAVIATRAIDIPITAAKIDIAIKSLNGSIKQMPPMYSAVKVNGRRLYDYARAGETVARPERDAMIYDFHRTSDIDFENSVQKFNFEATVSKGTYIRTLASDTGKRLDLPATMTSLTRTMGSGFTLSEAHDLLEVEKLAPDDLRQTIVPIKDILTWPTHVLSDDEWFAVRNGQKIADWEPSSFLKQLYYNDKLKAVYQYDDSEHVWRSRYVFDNQ</sequence>